<dbReference type="InterPro" id="IPR057326">
    <property type="entry name" value="KR_dom"/>
</dbReference>
<dbReference type="PANTHER" id="PTHR43975">
    <property type="entry name" value="ZGC:101858"/>
    <property type="match status" value="1"/>
</dbReference>
<dbReference type="SUPFAM" id="SSF51735">
    <property type="entry name" value="NAD(P)-binding Rossmann-fold domains"/>
    <property type="match status" value="1"/>
</dbReference>
<reference evidence="3" key="1">
    <citation type="submission" date="2018-03" db="EMBL/GenBank/DDBJ databases">
        <title>The relapsing fever spirochete Borrelia turicatae persists in the highly oxidative environment of its soft-bodied tick vector.</title>
        <authorList>
            <person name="Bourret T.J."/>
            <person name="Boyle W.K."/>
            <person name="Valenzuela J.G."/>
            <person name="Oliveira F."/>
            <person name="Lopez J.E."/>
        </authorList>
    </citation>
    <scope>NUCLEOTIDE SEQUENCE</scope>
    <source>
        <strain evidence="3">Kansas strain/isolate</strain>
        <tissue evidence="3">Salivary glands</tissue>
    </source>
</reference>
<dbReference type="NCBIfam" id="NF005559">
    <property type="entry name" value="PRK07231.1"/>
    <property type="match status" value="1"/>
</dbReference>
<accession>A0A2R5L5T2</accession>
<dbReference type="InterPro" id="IPR036291">
    <property type="entry name" value="NAD(P)-bd_dom_sf"/>
</dbReference>
<evidence type="ECO:0000259" key="2">
    <source>
        <dbReference type="SMART" id="SM00822"/>
    </source>
</evidence>
<dbReference type="AlphaFoldDB" id="A0A2R5L5T2"/>
<sequence length="259" mass="27187">MSSLKDKVALITGASSGIGEGTAVHFASLGCSVALCGRNVTALEAVAKRCCESGLPKDKVLTVVGDLAEEEGAKAAVSKALQYFGRLDILVNSAGILKNGTTENTPLDVYDQIMNINLRSAFHMMQLAIPHIRKTKGTIVNVSSVTGLRAFPGVMAYNVSKAGLDQLTRTAALELAPDGVRVNAVNPGVIVTDVHKRGGMSEDDYAKFLEHSKTTHALGRVGRVSEVAKTIAFLASDDASFITGQTLAVDGGRSVMCPR</sequence>
<dbReference type="FunFam" id="3.40.50.720:FF:000084">
    <property type="entry name" value="Short-chain dehydrogenase reductase"/>
    <property type="match status" value="1"/>
</dbReference>
<dbReference type="PANTHER" id="PTHR43975:SF5">
    <property type="entry name" value="PUTATIVE-RELATED"/>
    <property type="match status" value="1"/>
</dbReference>
<dbReference type="InterPro" id="IPR002347">
    <property type="entry name" value="SDR_fam"/>
</dbReference>
<dbReference type="PRINTS" id="PR00080">
    <property type="entry name" value="SDRFAMILY"/>
</dbReference>
<evidence type="ECO:0000256" key="1">
    <source>
        <dbReference type="ARBA" id="ARBA00023002"/>
    </source>
</evidence>
<dbReference type="Gene3D" id="3.40.50.720">
    <property type="entry name" value="NAD(P)-binding Rossmann-like Domain"/>
    <property type="match status" value="1"/>
</dbReference>
<name>A0A2R5L5T2_9ACAR</name>
<dbReference type="Pfam" id="PF13561">
    <property type="entry name" value="adh_short_C2"/>
    <property type="match status" value="1"/>
</dbReference>
<organism evidence="3">
    <name type="scientific">Ornithodoros turicata</name>
    <dbReference type="NCBI Taxonomy" id="34597"/>
    <lineage>
        <taxon>Eukaryota</taxon>
        <taxon>Metazoa</taxon>
        <taxon>Ecdysozoa</taxon>
        <taxon>Arthropoda</taxon>
        <taxon>Chelicerata</taxon>
        <taxon>Arachnida</taxon>
        <taxon>Acari</taxon>
        <taxon>Parasitiformes</taxon>
        <taxon>Ixodida</taxon>
        <taxon>Ixodoidea</taxon>
        <taxon>Argasidae</taxon>
        <taxon>Ornithodorinae</taxon>
        <taxon>Ornithodoros</taxon>
    </lineage>
</organism>
<dbReference type="GO" id="GO:0006629">
    <property type="term" value="P:lipid metabolic process"/>
    <property type="evidence" value="ECO:0007669"/>
    <property type="project" value="UniProtKB-ARBA"/>
</dbReference>
<protein>
    <recommendedName>
        <fullName evidence="2">Ketoreductase domain-containing protein</fullName>
    </recommendedName>
</protein>
<dbReference type="PROSITE" id="PS00061">
    <property type="entry name" value="ADH_SHORT"/>
    <property type="match status" value="1"/>
</dbReference>
<dbReference type="InterPro" id="IPR020904">
    <property type="entry name" value="Sc_DH/Rdtase_CS"/>
</dbReference>
<dbReference type="SMART" id="SM00822">
    <property type="entry name" value="PKS_KR"/>
    <property type="match status" value="1"/>
</dbReference>
<keyword evidence="1" id="KW-0560">Oxidoreductase</keyword>
<dbReference type="PRINTS" id="PR00081">
    <property type="entry name" value="GDHRDH"/>
</dbReference>
<dbReference type="EMBL" id="GGLE01000719">
    <property type="protein sequence ID" value="MBY04845.1"/>
    <property type="molecule type" value="Transcribed_RNA"/>
</dbReference>
<dbReference type="GO" id="GO:0016491">
    <property type="term" value="F:oxidoreductase activity"/>
    <property type="evidence" value="ECO:0007669"/>
    <property type="project" value="UniProtKB-KW"/>
</dbReference>
<dbReference type="PROSITE" id="PS51257">
    <property type="entry name" value="PROKAR_LIPOPROTEIN"/>
    <property type="match status" value="1"/>
</dbReference>
<feature type="domain" description="Ketoreductase" evidence="2">
    <location>
        <begin position="7"/>
        <end position="188"/>
    </location>
</feature>
<evidence type="ECO:0000313" key="3">
    <source>
        <dbReference type="EMBL" id="MBY04845.1"/>
    </source>
</evidence>
<proteinExistence type="predicted"/>